<evidence type="ECO:0000256" key="1">
    <source>
        <dbReference type="SAM" id="MobiDB-lite"/>
    </source>
</evidence>
<dbReference type="RefSeq" id="XP_028884435.1">
    <property type="nucleotide sequence ID" value="XM_029024032.1"/>
</dbReference>
<keyword evidence="3" id="KW-1185">Reference proteome</keyword>
<gene>
    <name evidence="2" type="ORF">TM35_000081670</name>
</gene>
<evidence type="ECO:0000313" key="2">
    <source>
        <dbReference type="EMBL" id="ORC90369.1"/>
    </source>
</evidence>
<comment type="caution">
    <text evidence="2">The sequence shown here is derived from an EMBL/GenBank/DDBJ whole genome shotgun (WGS) entry which is preliminary data.</text>
</comment>
<dbReference type="VEuPathDB" id="TriTrypDB:TM35_000081670"/>
<reference evidence="2 3" key="1">
    <citation type="submission" date="2017-03" db="EMBL/GenBank/DDBJ databases">
        <title>An alternative strategy for trypanosome survival in the mammalian bloodstream revealed through genome and transcriptome analysis of the ubiquitous bovine parasite Trypanosoma (Megatrypanum) theileri.</title>
        <authorList>
            <person name="Kelly S."/>
            <person name="Ivens A."/>
            <person name="Mott A."/>
            <person name="O'Neill E."/>
            <person name="Emms D."/>
            <person name="Macleod O."/>
            <person name="Voorheis P."/>
            <person name="Matthews J."/>
            <person name="Matthews K."/>
            <person name="Carrington M."/>
        </authorList>
    </citation>
    <scope>NUCLEOTIDE SEQUENCE [LARGE SCALE GENOMIC DNA]</scope>
    <source>
        <strain evidence="2">Edinburgh</strain>
    </source>
</reference>
<feature type="region of interest" description="Disordered" evidence="1">
    <location>
        <begin position="272"/>
        <end position="343"/>
    </location>
</feature>
<name>A0A1X0P1H5_9TRYP</name>
<organism evidence="2 3">
    <name type="scientific">Trypanosoma theileri</name>
    <dbReference type="NCBI Taxonomy" id="67003"/>
    <lineage>
        <taxon>Eukaryota</taxon>
        <taxon>Discoba</taxon>
        <taxon>Euglenozoa</taxon>
        <taxon>Kinetoplastea</taxon>
        <taxon>Metakinetoplastina</taxon>
        <taxon>Trypanosomatida</taxon>
        <taxon>Trypanosomatidae</taxon>
        <taxon>Trypanosoma</taxon>
    </lineage>
</organism>
<dbReference type="AlphaFoldDB" id="A0A1X0P1H5"/>
<protein>
    <submittedName>
        <fullName evidence="2">Putative kinesin</fullName>
    </submittedName>
</protein>
<feature type="compositionally biased region" description="Low complexity" evidence="1">
    <location>
        <begin position="309"/>
        <end position="320"/>
    </location>
</feature>
<dbReference type="EMBL" id="NBCO01000008">
    <property type="protein sequence ID" value="ORC90369.1"/>
    <property type="molecule type" value="Genomic_DNA"/>
</dbReference>
<feature type="compositionally biased region" description="Basic and acidic residues" evidence="1">
    <location>
        <begin position="322"/>
        <end position="343"/>
    </location>
</feature>
<accession>A0A1X0P1H5</accession>
<dbReference type="OrthoDB" id="239798at2759"/>
<dbReference type="GeneID" id="39983812"/>
<evidence type="ECO:0000313" key="3">
    <source>
        <dbReference type="Proteomes" id="UP000192257"/>
    </source>
</evidence>
<sequence>MWDGPLREGIPFASPVRAVGHRHLQFNPQPSIPSLWEQNVGTEGERNVYAENNISGNNINNNNNRIGKGRCCGNREQDVSFPLTRPLSFPVSAITNEEDGVFVQHTPFFTAESEEVEKNGMDEHHELSQCIPENNHHWFQEEAECSQRSTTSCRTQTAVMTMIQPSDPGAPKKGPGRTYLYTEVDESYIPNAKMMLCQHFVDTLNGNNNNNNNSISMPCESSILSHITPLEEVDESIDLANQMSRLIVAASPTQKRLVFSGPFDESNGVVKEEVEGKRMRSSSIDHGQQQQQSRRGKRFLEELDANCDSSASSPTYSPTSEVNRKCRRVDTGDRAKSRSYHRETNSECRIIGDTCLMNN</sequence>
<proteinExistence type="predicted"/>
<dbReference type="Proteomes" id="UP000192257">
    <property type="component" value="Unassembled WGS sequence"/>
</dbReference>